<organism evidence="2 3">
    <name type="scientific">Passalora fulva</name>
    <name type="common">Tomato leaf mold</name>
    <name type="synonym">Cladosporium fulvum</name>
    <dbReference type="NCBI Taxonomy" id="5499"/>
    <lineage>
        <taxon>Eukaryota</taxon>
        <taxon>Fungi</taxon>
        <taxon>Dikarya</taxon>
        <taxon>Ascomycota</taxon>
        <taxon>Pezizomycotina</taxon>
        <taxon>Dothideomycetes</taxon>
        <taxon>Dothideomycetidae</taxon>
        <taxon>Mycosphaerellales</taxon>
        <taxon>Mycosphaerellaceae</taxon>
        <taxon>Fulvia</taxon>
    </lineage>
</organism>
<accession>A0A9Q8UVB2</accession>
<sequence>MPCRALSICRQAPAPSQCLWITDDGLAEAWNRFARASNAASRRRCEGRRYGSNVPGPLEAHRRLSKRRMGVAAVAAGGPSMGADFGALFGIGSCKPEQRIDGWRWEAPQLDRRKAKENTTDAGWFGPAKTKRQDAWDSFLQPPSIEEDAQGTKDMIQAEEEAIEQSSLDVHALLSDISHLDHIDRDQLVNVLDFLQSAADEPKAGNLTSFLQWLSGRDLSDAAFSAVVMLVKEKVELATCVDDLAGVLAALLQHAKSTSLCSDIADILNAMRHDELGIVCINTTRELFNATSTIAKDTARTWLACLSLCRPLQVVLEHSKSPTWQSIYAVLAQHISQPSTFTRHFLTLQRLDLARILLRYWGPTPKTQDNASIAMVGYDKTYNFRQPPSDLDINDVLGDLDAMCAARYTRKEERLQPSSSLVDMLDVARRHGLQWEWLCEEIFLILTRSSSATSVQKVSWELRCHPELGLTTRTALWLISYFLKHDKVKFAHSIFQGVPTLSLLHAHQLPIRLAREGTIGSREIWQVLQRQLREDFVDFQDRDPQSPELTLVPEHVDLIHLVAHEFAHSPVLAPRIAYRRVWECYIFLRDRRAPINSLLTRALVHAAVTRPLKALDRPSTEGFRYILNLVERIEGSETAEKLDRAVHRYWTEHVKPLQFRRNVDHAMGVTQDAAKERRAAWHNLRNWAREHRPWLRSTMPKRRTTVGRFNTEKKRKPELPPAPVAIESRADGPALERRPPLGALQYTATGTSLAAASTVYVPFPSFAEEHLKTCLPIHTTATPTVEEIADVEPESISLAPRQGLGYGSPQSNSLAANTTTQHEREAKNTPAILAETSINANFGLAPGQDASRTRSTVILHARSQQIVDDDMPSTKATDDAETDWLDAEDAKQFGCGDTSPVSETKSSGLIQKRRIHKRPSFILKKHNRSKSFPRDAVPTMPIQKAEQTYVRRAPGCDRPAAPLEPSVNAPAAEPATPPAFQLFGKIKRLSVGKKKSRRPGSVQTDYEYLEWRHGQRGRYFLFIESGGQWMPYAQVLSHVKQMRRQAKKTGGVYNQWQLKLLEKWEAAQGEMAKKERGLNGVPRSTLFPR</sequence>
<reference evidence="2" key="1">
    <citation type="submission" date="2021-12" db="EMBL/GenBank/DDBJ databases">
        <authorList>
            <person name="Zaccaron A."/>
            <person name="Stergiopoulos I."/>
        </authorList>
    </citation>
    <scope>NUCLEOTIDE SEQUENCE</scope>
    <source>
        <strain evidence="2">Race5_Kim</strain>
    </source>
</reference>
<evidence type="ECO:0000313" key="3">
    <source>
        <dbReference type="Proteomes" id="UP000756132"/>
    </source>
</evidence>
<keyword evidence="3" id="KW-1185">Reference proteome</keyword>
<name>A0A9Q8UVB2_PASFU</name>
<dbReference type="OrthoDB" id="5428038at2759"/>
<evidence type="ECO:0000256" key="1">
    <source>
        <dbReference type="SAM" id="MobiDB-lite"/>
    </source>
</evidence>
<dbReference type="OMA" id="CLWITDD"/>
<dbReference type="AlphaFoldDB" id="A0A9Q8UVB2"/>
<reference evidence="2" key="2">
    <citation type="journal article" date="2022" name="Microb. Genom.">
        <title>A chromosome-scale genome assembly of the tomato pathogen Cladosporium fulvum reveals a compartmentalized genome architecture and the presence of a dispensable chromosome.</title>
        <authorList>
            <person name="Zaccaron A.Z."/>
            <person name="Chen L.H."/>
            <person name="Samaras A."/>
            <person name="Stergiopoulos I."/>
        </authorList>
    </citation>
    <scope>NUCLEOTIDE SEQUENCE</scope>
    <source>
        <strain evidence="2">Race5_Kim</strain>
    </source>
</reference>
<dbReference type="GeneID" id="71993007"/>
<dbReference type="KEGG" id="ffu:CLAFUR5_13129"/>
<feature type="region of interest" description="Disordered" evidence="1">
    <location>
        <begin position="891"/>
        <end position="910"/>
    </location>
</feature>
<dbReference type="EMBL" id="CP090173">
    <property type="protein sequence ID" value="UJO23725.1"/>
    <property type="molecule type" value="Genomic_DNA"/>
</dbReference>
<protein>
    <submittedName>
        <fullName evidence="2">Uncharacterized protein</fullName>
    </submittedName>
</protein>
<dbReference type="RefSeq" id="XP_047768091.1">
    <property type="nucleotide sequence ID" value="XM_047912277.1"/>
</dbReference>
<proteinExistence type="predicted"/>
<dbReference type="Proteomes" id="UP000756132">
    <property type="component" value="Chromosome 11"/>
</dbReference>
<evidence type="ECO:0000313" key="2">
    <source>
        <dbReference type="EMBL" id="UJO23725.1"/>
    </source>
</evidence>
<feature type="compositionally biased region" description="Polar residues" evidence="1">
    <location>
        <begin position="899"/>
        <end position="909"/>
    </location>
</feature>
<gene>
    <name evidence="2" type="ORF">CLAFUR5_13129</name>
</gene>